<evidence type="ECO:0000313" key="2">
    <source>
        <dbReference type="EMBL" id="MFD2113250.1"/>
    </source>
</evidence>
<feature type="transmembrane region" description="Helical" evidence="1">
    <location>
        <begin position="68"/>
        <end position="89"/>
    </location>
</feature>
<proteinExistence type="predicted"/>
<accession>A0ABW4YC85</accession>
<reference evidence="3" key="1">
    <citation type="journal article" date="2019" name="Int. J. Syst. Evol. Microbiol.">
        <title>The Global Catalogue of Microorganisms (GCM) 10K type strain sequencing project: providing services to taxonomists for standard genome sequencing and annotation.</title>
        <authorList>
            <consortium name="The Broad Institute Genomics Platform"/>
            <consortium name="The Broad Institute Genome Sequencing Center for Infectious Disease"/>
            <person name="Wu L."/>
            <person name="Ma J."/>
        </authorList>
    </citation>
    <scope>NUCLEOTIDE SEQUENCE [LARGE SCALE GENOMIC DNA]</scope>
    <source>
        <strain evidence="3">KACC 12597</strain>
    </source>
</reference>
<name>A0ABW4YC85_9GAMM</name>
<organism evidence="2 3">
    <name type="scientific">Thiorhodococcus fuscus</name>
    <dbReference type="NCBI Taxonomy" id="527200"/>
    <lineage>
        <taxon>Bacteria</taxon>
        <taxon>Pseudomonadati</taxon>
        <taxon>Pseudomonadota</taxon>
        <taxon>Gammaproteobacteria</taxon>
        <taxon>Chromatiales</taxon>
        <taxon>Chromatiaceae</taxon>
        <taxon>Thiorhodococcus</taxon>
    </lineage>
</organism>
<gene>
    <name evidence="2" type="ORF">ACFSJC_15475</name>
</gene>
<dbReference type="RefSeq" id="WP_386027988.1">
    <property type="nucleotide sequence ID" value="NZ_JBHUHX010000047.1"/>
</dbReference>
<keyword evidence="1" id="KW-0812">Transmembrane</keyword>
<evidence type="ECO:0000313" key="3">
    <source>
        <dbReference type="Proteomes" id="UP001597337"/>
    </source>
</evidence>
<evidence type="ECO:0000256" key="1">
    <source>
        <dbReference type="SAM" id="Phobius"/>
    </source>
</evidence>
<dbReference type="Proteomes" id="UP001597337">
    <property type="component" value="Unassembled WGS sequence"/>
</dbReference>
<dbReference type="EMBL" id="JBHUHX010000047">
    <property type="protein sequence ID" value="MFD2113250.1"/>
    <property type="molecule type" value="Genomic_DNA"/>
</dbReference>
<keyword evidence="1" id="KW-1133">Transmembrane helix</keyword>
<keyword evidence="3" id="KW-1185">Reference proteome</keyword>
<protein>
    <recommendedName>
        <fullName evidence="4">DUF393 domain-containing protein</fullName>
    </recommendedName>
</protein>
<keyword evidence="1" id="KW-0472">Membrane</keyword>
<evidence type="ECO:0008006" key="4">
    <source>
        <dbReference type="Google" id="ProtNLM"/>
    </source>
</evidence>
<sequence>MSNLVFEDIRRRLRETQQEFDREFDRMLAEGRERFRYERRRGKVVFERNVRRLHLRQRIGVWRYIKDAPIAFILTAPVIYGMILPFAILDLSISLYQQVCFRVYGIPLVRRSDYLIVDRHRLPYLNLIEKLNCVYCGYGNQVLEYAREVSGRTEQFWCPIKHAQRTMDPHPRTSSFVDYGDAAGYREDLPRLRKQWEDERQLQL</sequence>
<comment type="caution">
    <text evidence="2">The sequence shown here is derived from an EMBL/GenBank/DDBJ whole genome shotgun (WGS) entry which is preliminary data.</text>
</comment>